<evidence type="ECO:0000256" key="3">
    <source>
        <dbReference type="ARBA" id="ARBA00022989"/>
    </source>
</evidence>
<dbReference type="OrthoDB" id="980719at2"/>
<evidence type="ECO:0000256" key="2">
    <source>
        <dbReference type="ARBA" id="ARBA00022692"/>
    </source>
</evidence>
<proteinExistence type="predicted"/>
<dbReference type="Proteomes" id="UP000009026">
    <property type="component" value="Chromosome"/>
</dbReference>
<dbReference type="eggNOG" id="COG3597">
    <property type="taxonomic scope" value="Bacteria"/>
</dbReference>
<evidence type="ECO:0000313" key="7">
    <source>
        <dbReference type="Proteomes" id="UP000009026"/>
    </source>
</evidence>
<accession>A0A0H4WM13</accession>
<dbReference type="Pfam" id="PF05128">
    <property type="entry name" value="DUF697"/>
    <property type="match status" value="1"/>
</dbReference>
<dbReference type="PATRIC" id="fig|1297742.4.peg.1364"/>
<keyword evidence="2 5" id="KW-0812">Transmembrane</keyword>
<dbReference type="InterPro" id="IPR021147">
    <property type="entry name" value="DUF697"/>
</dbReference>
<dbReference type="RefSeq" id="WP_002634350.1">
    <property type="nucleotide sequence ID" value="NZ_CP012109.1"/>
</dbReference>
<keyword evidence="4 5" id="KW-0472">Membrane</keyword>
<reference evidence="6 7" key="1">
    <citation type="journal article" date="2016" name="PLoS ONE">
        <title>Complete Genome Sequence and Comparative Genomics of a Novel Myxobacterium Myxococcus hansupus.</title>
        <authorList>
            <person name="Sharma G."/>
            <person name="Narwani T."/>
            <person name="Subramanian S."/>
        </authorList>
    </citation>
    <scope>NUCLEOTIDE SEQUENCE [LARGE SCALE GENOMIC DNA]</scope>
    <source>
        <strain evidence="7">mixupus</strain>
    </source>
</reference>
<keyword evidence="3 5" id="KW-1133">Transmembrane helix</keyword>
<dbReference type="EMBL" id="CP012109">
    <property type="protein sequence ID" value="AKQ64436.1"/>
    <property type="molecule type" value="Genomic_DNA"/>
</dbReference>
<name>A0A0H4WM13_9BACT</name>
<comment type="subcellular location">
    <subcellularLocation>
        <location evidence="1">Membrane</location>
        <topology evidence="1">Multi-pass membrane protein</topology>
    </subcellularLocation>
</comment>
<evidence type="ECO:0008006" key="8">
    <source>
        <dbReference type="Google" id="ProtNLM"/>
    </source>
</evidence>
<dbReference type="KEGG" id="mym:A176_001348"/>
<evidence type="ECO:0000313" key="6">
    <source>
        <dbReference type="EMBL" id="AKQ64436.1"/>
    </source>
</evidence>
<organism evidence="6 7">
    <name type="scientific">Pseudomyxococcus hansupus</name>
    <dbReference type="NCBI Taxonomy" id="1297742"/>
    <lineage>
        <taxon>Bacteria</taxon>
        <taxon>Pseudomonadati</taxon>
        <taxon>Myxococcota</taxon>
        <taxon>Myxococcia</taxon>
        <taxon>Myxococcales</taxon>
        <taxon>Cystobacterineae</taxon>
        <taxon>Myxococcaceae</taxon>
        <taxon>Pseudomyxococcus</taxon>
    </lineage>
</organism>
<keyword evidence="7" id="KW-1185">Reference proteome</keyword>
<dbReference type="GO" id="GO:0016020">
    <property type="term" value="C:membrane"/>
    <property type="evidence" value="ECO:0007669"/>
    <property type="project" value="UniProtKB-SubCell"/>
</dbReference>
<dbReference type="AlphaFoldDB" id="A0A0H4WM13"/>
<feature type="transmembrane region" description="Helical" evidence="5">
    <location>
        <begin position="23"/>
        <end position="44"/>
    </location>
</feature>
<dbReference type="STRING" id="1297742.A176_001348"/>
<evidence type="ECO:0000256" key="1">
    <source>
        <dbReference type="ARBA" id="ARBA00004141"/>
    </source>
</evidence>
<evidence type="ECO:0000256" key="4">
    <source>
        <dbReference type="ARBA" id="ARBA00023136"/>
    </source>
</evidence>
<gene>
    <name evidence="6" type="ORF">A176_001348</name>
</gene>
<evidence type="ECO:0000256" key="5">
    <source>
        <dbReference type="SAM" id="Phobius"/>
    </source>
</evidence>
<sequence length="167" mass="17682">MEETAKQEAREARGRDIVKKYSLWSMGAGALPLPGLDIAAFMVVQLRMLGELAELHSVSFHEQRARGVVAALLGAASSTLLGRPLVFSLLKGVPVIGSTAGVLSGAVSMAGLSRAIGRLFIQHFETGGTLLTFDAKAMRAHFMREFEKNEGAEVRSATPPPVPGPAV</sequence>
<protein>
    <recommendedName>
        <fullName evidence="8">GTPase</fullName>
    </recommendedName>
</protein>